<dbReference type="Pfam" id="PF22574">
    <property type="entry name" value="SPMIP8"/>
    <property type="match status" value="1"/>
</dbReference>
<evidence type="ECO:0000313" key="1">
    <source>
        <dbReference type="EMBL" id="GFN92316.1"/>
    </source>
</evidence>
<comment type="caution">
    <text evidence="1">The sequence shown here is derived from an EMBL/GenBank/DDBJ whole genome shotgun (WGS) entry which is preliminary data.</text>
</comment>
<accession>A0AAV3ZCS9</accession>
<dbReference type="InterPro" id="IPR034584">
    <property type="entry name" value="SPMIP8"/>
</dbReference>
<evidence type="ECO:0000313" key="2">
    <source>
        <dbReference type="Proteomes" id="UP000735302"/>
    </source>
</evidence>
<keyword evidence="2" id="KW-1185">Reference proteome</keyword>
<dbReference type="Proteomes" id="UP000735302">
    <property type="component" value="Unassembled WGS sequence"/>
</dbReference>
<organism evidence="1 2">
    <name type="scientific">Plakobranchus ocellatus</name>
    <dbReference type="NCBI Taxonomy" id="259542"/>
    <lineage>
        <taxon>Eukaryota</taxon>
        <taxon>Metazoa</taxon>
        <taxon>Spiralia</taxon>
        <taxon>Lophotrochozoa</taxon>
        <taxon>Mollusca</taxon>
        <taxon>Gastropoda</taxon>
        <taxon>Heterobranchia</taxon>
        <taxon>Euthyneura</taxon>
        <taxon>Panpulmonata</taxon>
        <taxon>Sacoglossa</taxon>
        <taxon>Placobranchoidea</taxon>
        <taxon>Plakobranchidae</taxon>
        <taxon>Plakobranchus</taxon>
    </lineage>
</organism>
<sequence>MALRTNQEGKNLRVIAPDYAYNYPCFRRVKLVAVKEQILHPDLPSIRQIERDNMLSKLSDEHCRTTTGCTRRDFQVASMNSLSKSPKQLYCMQCTEFGRRLSKHYYTPLDIQRPGLIWHRYVENPVVTTILESKGNANVNPQAPNNAYSKDAKNIKFDGLPLRYINSDLKNWR</sequence>
<proteinExistence type="predicted"/>
<dbReference type="PANTHER" id="PTHR35348:SF1">
    <property type="entry name" value="TESTIS, PROSTATE AND PLACENTA-EXPRESSED PROTEIN"/>
    <property type="match status" value="1"/>
</dbReference>
<reference evidence="1 2" key="1">
    <citation type="journal article" date="2021" name="Elife">
        <title>Chloroplast acquisition without the gene transfer in kleptoplastic sea slugs, Plakobranchus ocellatus.</title>
        <authorList>
            <person name="Maeda T."/>
            <person name="Takahashi S."/>
            <person name="Yoshida T."/>
            <person name="Shimamura S."/>
            <person name="Takaki Y."/>
            <person name="Nagai Y."/>
            <person name="Toyoda A."/>
            <person name="Suzuki Y."/>
            <person name="Arimoto A."/>
            <person name="Ishii H."/>
            <person name="Satoh N."/>
            <person name="Nishiyama T."/>
            <person name="Hasebe M."/>
            <person name="Maruyama T."/>
            <person name="Minagawa J."/>
            <person name="Obokata J."/>
            <person name="Shigenobu S."/>
        </authorList>
    </citation>
    <scope>NUCLEOTIDE SEQUENCE [LARGE SCALE GENOMIC DNA]</scope>
</reference>
<dbReference type="AlphaFoldDB" id="A0AAV3ZCS9"/>
<dbReference type="EMBL" id="BLXT01002238">
    <property type="protein sequence ID" value="GFN92316.1"/>
    <property type="molecule type" value="Genomic_DNA"/>
</dbReference>
<protein>
    <submittedName>
        <fullName evidence="1">Testis, prostate and placenta-expressed protein</fullName>
    </submittedName>
</protein>
<name>A0AAV3ZCS9_9GAST</name>
<gene>
    <name evidence="1" type="ORF">PoB_001882200</name>
</gene>
<dbReference type="PANTHER" id="PTHR35348">
    <property type="entry name" value="TESTIS, PROSTATE AND PLACENTA-EXPRESSED PROTEIN"/>
    <property type="match status" value="1"/>
</dbReference>